<evidence type="ECO:0000313" key="2">
    <source>
        <dbReference type="EMBL" id="SEI41347.1"/>
    </source>
</evidence>
<proteinExistence type="predicted"/>
<keyword evidence="3" id="KW-1185">Reference proteome</keyword>
<evidence type="ECO:0008006" key="4">
    <source>
        <dbReference type="Google" id="ProtNLM"/>
    </source>
</evidence>
<feature type="chain" id="PRO_5011525152" description="Lipocalin-like domain-containing protein" evidence="1">
    <location>
        <begin position="22"/>
        <end position="134"/>
    </location>
</feature>
<dbReference type="PROSITE" id="PS51257">
    <property type="entry name" value="PROKAR_LIPOPROTEIN"/>
    <property type="match status" value="1"/>
</dbReference>
<dbReference type="OrthoDB" id="1419899at2"/>
<evidence type="ECO:0000256" key="1">
    <source>
        <dbReference type="SAM" id="SignalP"/>
    </source>
</evidence>
<dbReference type="STRING" id="402734.SAMN05660918_0427"/>
<organism evidence="2 3">
    <name type="scientific">Flavobacterium terrigena</name>
    <dbReference type="NCBI Taxonomy" id="402734"/>
    <lineage>
        <taxon>Bacteria</taxon>
        <taxon>Pseudomonadati</taxon>
        <taxon>Bacteroidota</taxon>
        <taxon>Flavobacteriia</taxon>
        <taxon>Flavobacteriales</taxon>
        <taxon>Flavobacteriaceae</taxon>
        <taxon>Flavobacterium</taxon>
    </lineage>
</organism>
<reference evidence="3" key="1">
    <citation type="submission" date="2016-10" db="EMBL/GenBank/DDBJ databases">
        <authorList>
            <person name="Varghese N."/>
            <person name="Submissions S."/>
        </authorList>
    </citation>
    <scope>NUCLEOTIDE SEQUENCE [LARGE SCALE GENOMIC DNA]</scope>
    <source>
        <strain evidence="3">DSM 17934</strain>
    </source>
</reference>
<accession>A0A1H6QMG2</accession>
<name>A0A1H6QMG2_9FLAO</name>
<dbReference type="AlphaFoldDB" id="A0A1H6QMG2"/>
<evidence type="ECO:0000313" key="3">
    <source>
        <dbReference type="Proteomes" id="UP000199702"/>
    </source>
</evidence>
<dbReference type="Proteomes" id="UP000199702">
    <property type="component" value="Unassembled WGS sequence"/>
</dbReference>
<feature type="signal peptide" evidence="1">
    <location>
        <begin position="1"/>
        <end position="21"/>
    </location>
</feature>
<dbReference type="EMBL" id="FNYA01000001">
    <property type="protein sequence ID" value="SEI41347.1"/>
    <property type="molecule type" value="Genomic_DNA"/>
</dbReference>
<keyword evidence="1" id="KW-0732">Signal</keyword>
<protein>
    <recommendedName>
        <fullName evidence="4">Lipocalin-like domain-containing protein</fullName>
    </recommendedName>
</protein>
<dbReference type="RefSeq" id="WP_091307109.1">
    <property type="nucleotide sequence ID" value="NZ_CBCSJU010000001.1"/>
</dbReference>
<gene>
    <name evidence="2" type="ORF">SAMN05660918_0427</name>
</gene>
<sequence>MKKYLLLFVAALIFVSCGSDDEPVVAEASIIGSWEYYKEGTIVGGTETLANYENSCSTKKDYVEFLQNGEYDDVYYDSNCDESIDYGDWTKSGNMLTNVTEDTTVEILVLTNTTLKIKYVDTDGAIYTTVFRRK</sequence>